<evidence type="ECO:0000256" key="1">
    <source>
        <dbReference type="SAM" id="MobiDB-lite"/>
    </source>
</evidence>
<feature type="compositionally biased region" description="Basic and acidic residues" evidence="1">
    <location>
        <begin position="48"/>
        <end position="57"/>
    </location>
</feature>
<dbReference type="PANTHER" id="PTHR33318">
    <property type="entry name" value="ASPARTYL/GLUTAMYL-TRNA(ASN/GLN) AMIDOTRANSFERASE SUBUNIT"/>
    <property type="match status" value="1"/>
</dbReference>
<dbReference type="Proteomes" id="UP000826656">
    <property type="component" value="Unassembled WGS sequence"/>
</dbReference>
<organism evidence="2 3">
    <name type="scientific">Solanum tuberosum</name>
    <name type="common">Potato</name>
    <dbReference type="NCBI Taxonomy" id="4113"/>
    <lineage>
        <taxon>Eukaryota</taxon>
        <taxon>Viridiplantae</taxon>
        <taxon>Streptophyta</taxon>
        <taxon>Embryophyta</taxon>
        <taxon>Tracheophyta</taxon>
        <taxon>Spermatophyta</taxon>
        <taxon>Magnoliopsida</taxon>
        <taxon>eudicotyledons</taxon>
        <taxon>Gunneridae</taxon>
        <taxon>Pentapetalae</taxon>
        <taxon>asterids</taxon>
        <taxon>lamiids</taxon>
        <taxon>Solanales</taxon>
        <taxon>Solanaceae</taxon>
        <taxon>Solanoideae</taxon>
        <taxon>Solaneae</taxon>
        <taxon>Solanum</taxon>
    </lineage>
</organism>
<dbReference type="EMBL" id="JAIVGD010000028">
    <property type="protein sequence ID" value="KAH0738999.1"/>
    <property type="molecule type" value="Genomic_DNA"/>
</dbReference>
<evidence type="ECO:0000313" key="3">
    <source>
        <dbReference type="Proteomes" id="UP000826656"/>
    </source>
</evidence>
<protein>
    <submittedName>
        <fullName evidence="2">Uncharacterized protein</fullName>
    </submittedName>
</protein>
<gene>
    <name evidence="2" type="ORF">KY290_037704</name>
</gene>
<comment type="caution">
    <text evidence="2">The sequence shown here is derived from an EMBL/GenBank/DDBJ whole genome shotgun (WGS) entry which is preliminary data.</text>
</comment>
<keyword evidence="3" id="KW-1185">Reference proteome</keyword>
<dbReference type="PANTHER" id="PTHR33318:SF16">
    <property type="entry name" value="FK506-BINDING NUCLEAR-LIKE PROTEIN"/>
    <property type="match status" value="1"/>
</dbReference>
<evidence type="ECO:0000313" key="2">
    <source>
        <dbReference type="EMBL" id="KAH0738999.1"/>
    </source>
</evidence>
<feature type="region of interest" description="Disordered" evidence="1">
    <location>
        <begin position="136"/>
        <end position="158"/>
    </location>
</feature>
<feature type="compositionally biased region" description="Acidic residues" evidence="1">
    <location>
        <begin position="136"/>
        <end position="157"/>
    </location>
</feature>
<accession>A0ABQ7TWA9</accession>
<feature type="compositionally biased region" description="Acidic residues" evidence="1">
    <location>
        <begin position="79"/>
        <end position="92"/>
    </location>
</feature>
<reference evidence="2 3" key="1">
    <citation type="journal article" date="2021" name="bioRxiv">
        <title>Chromosome-scale and haplotype-resolved genome assembly of a tetraploid potato cultivar.</title>
        <authorList>
            <person name="Sun H."/>
            <person name="Jiao W.-B."/>
            <person name="Krause K."/>
            <person name="Campoy J.A."/>
            <person name="Goel M."/>
            <person name="Folz-Donahue K."/>
            <person name="Kukat C."/>
            <person name="Huettel B."/>
            <person name="Schneeberger K."/>
        </authorList>
    </citation>
    <scope>NUCLEOTIDE SEQUENCE [LARGE SCALE GENOMIC DNA]</scope>
    <source>
        <strain evidence="2">SolTubOtavaFocal</strain>
        <tissue evidence="2">Leaves</tissue>
    </source>
</reference>
<dbReference type="InterPro" id="IPR039300">
    <property type="entry name" value="JASON"/>
</dbReference>
<feature type="region of interest" description="Disordered" evidence="1">
    <location>
        <begin position="39"/>
        <end position="62"/>
    </location>
</feature>
<proteinExistence type="predicted"/>
<name>A0ABQ7TWA9_SOLTU</name>
<feature type="region of interest" description="Disordered" evidence="1">
    <location>
        <begin position="79"/>
        <end position="104"/>
    </location>
</feature>
<sequence>MGCFLGCFGFTNKKQKRIKPCNKFQVHQKYVPLDSEKEIVIDSANSEPSDKPKESSKRKVKKKVSFNLDVKTYERIQDDENNTTYFPEEEEEKTNKQETAKASMSMYPSSHRYYNCNNSYDEEEDEITLDDSDIDDLDDEEEEDYGVSDDNDDDVGGDECANSLHIETENKYGHVEKLNKDESNEVGRNHRSSVLLPVENLTQWKAVKAKGAQQVKHQKENIIKLDGKQELPLIAKPVNNHCVDLNPKNNSKAKPKPQPQGHDIPVDASLSNWIVSARTTSVNDSAVYYIQDRAADQVVLDEVNII</sequence>